<dbReference type="AlphaFoldDB" id="A0A212QPX5"/>
<feature type="binding site" evidence="15">
    <location>
        <begin position="269"/>
        <end position="270"/>
    </location>
    <ligand>
        <name>L-glutamate</name>
        <dbReference type="ChEBI" id="CHEBI:29985"/>
    </ligand>
</feature>
<dbReference type="SMART" id="SM01230">
    <property type="entry name" value="Gln-synt_C"/>
    <property type="match status" value="1"/>
</dbReference>
<dbReference type="GO" id="GO:0046872">
    <property type="term" value="F:metal ion binding"/>
    <property type="evidence" value="ECO:0007669"/>
    <property type="project" value="UniProtKB-KW"/>
</dbReference>
<evidence type="ECO:0000256" key="16">
    <source>
        <dbReference type="PIRSR" id="PIRSR604809-2"/>
    </source>
</evidence>
<evidence type="ECO:0000256" key="9">
    <source>
        <dbReference type="ARBA" id="ARBA00022598"/>
    </source>
</evidence>
<dbReference type="Pfam" id="PF03951">
    <property type="entry name" value="Gln-synt_N"/>
    <property type="match status" value="1"/>
</dbReference>
<proteinExistence type="inferred from homology"/>
<evidence type="ECO:0000256" key="3">
    <source>
        <dbReference type="ARBA" id="ARBA00009897"/>
    </source>
</evidence>
<dbReference type="InterPro" id="IPR004809">
    <property type="entry name" value="Gln_synth_I"/>
</dbReference>
<feature type="binding site" evidence="17">
    <location>
        <position position="135"/>
    </location>
    <ligand>
        <name>Mg(2+)</name>
        <dbReference type="ChEBI" id="CHEBI:18420"/>
        <label>2</label>
    </ligand>
</feature>
<dbReference type="GO" id="GO:0005737">
    <property type="term" value="C:cytoplasm"/>
    <property type="evidence" value="ECO:0007669"/>
    <property type="project" value="UniProtKB-SubCell"/>
</dbReference>
<evidence type="ECO:0000256" key="21">
    <source>
        <dbReference type="RuleBase" id="RU000387"/>
    </source>
</evidence>
<dbReference type="EC" id="6.3.1.2" evidence="22"/>
<evidence type="ECO:0000256" key="8">
    <source>
        <dbReference type="ARBA" id="ARBA00022553"/>
    </source>
</evidence>
<keyword evidence="10 17" id="KW-0479">Metal-binding</keyword>
<evidence type="ECO:0000256" key="1">
    <source>
        <dbReference type="ARBA" id="ARBA00003117"/>
    </source>
</evidence>
<comment type="catalytic activity">
    <reaction evidence="22">
        <text>L-glutamate + NH4(+) + ATP = L-glutamine + ADP + phosphate + H(+)</text>
        <dbReference type="Rhea" id="RHEA:16169"/>
        <dbReference type="ChEBI" id="CHEBI:15378"/>
        <dbReference type="ChEBI" id="CHEBI:28938"/>
        <dbReference type="ChEBI" id="CHEBI:29985"/>
        <dbReference type="ChEBI" id="CHEBI:30616"/>
        <dbReference type="ChEBI" id="CHEBI:43474"/>
        <dbReference type="ChEBI" id="CHEBI:58359"/>
        <dbReference type="ChEBI" id="CHEBI:456216"/>
        <dbReference type="EC" id="6.3.1.2"/>
    </reaction>
</comment>
<evidence type="ECO:0000259" key="23">
    <source>
        <dbReference type="PROSITE" id="PS51986"/>
    </source>
</evidence>
<dbReference type="InterPro" id="IPR008146">
    <property type="entry name" value="Gln_synth_cat_dom"/>
</dbReference>
<dbReference type="SUPFAM" id="SSF54368">
    <property type="entry name" value="Glutamine synthetase, N-terminal domain"/>
    <property type="match status" value="1"/>
</dbReference>
<keyword evidence="14" id="KW-0535">Nitrogen fixation</keyword>
<evidence type="ECO:0000256" key="10">
    <source>
        <dbReference type="ARBA" id="ARBA00022723"/>
    </source>
</evidence>
<organism evidence="25 26">
    <name type="scientific">Arboricoccus pini</name>
    <dbReference type="NCBI Taxonomy" id="1963835"/>
    <lineage>
        <taxon>Bacteria</taxon>
        <taxon>Pseudomonadati</taxon>
        <taxon>Pseudomonadota</taxon>
        <taxon>Alphaproteobacteria</taxon>
        <taxon>Geminicoccales</taxon>
        <taxon>Geminicoccaceae</taxon>
        <taxon>Arboricoccus</taxon>
    </lineage>
</organism>
<feature type="binding site" evidence="17">
    <location>
        <position position="225"/>
    </location>
    <ligand>
        <name>Mg(2+)</name>
        <dbReference type="ChEBI" id="CHEBI:18420"/>
        <label>1</label>
    </ligand>
</feature>
<dbReference type="PROSITE" id="PS00181">
    <property type="entry name" value="GLNA_ATP"/>
    <property type="match status" value="1"/>
</dbReference>
<dbReference type="Pfam" id="PF00120">
    <property type="entry name" value="Gln-synt_C"/>
    <property type="match status" value="1"/>
</dbReference>
<dbReference type="EMBL" id="FYEH01000002">
    <property type="protein sequence ID" value="SNB61467.1"/>
    <property type="molecule type" value="Genomic_DNA"/>
</dbReference>
<feature type="binding site" evidence="16">
    <location>
        <position position="359"/>
    </location>
    <ligand>
        <name>ATP</name>
        <dbReference type="ChEBI" id="CHEBI:30616"/>
    </ligand>
</feature>
<dbReference type="Gene3D" id="3.10.20.70">
    <property type="entry name" value="Glutamine synthetase, N-terminal domain"/>
    <property type="match status" value="1"/>
</dbReference>
<evidence type="ECO:0000256" key="4">
    <source>
        <dbReference type="ARBA" id="ARBA00011258"/>
    </source>
</evidence>
<feature type="domain" description="GS beta-grasp" evidence="23">
    <location>
        <begin position="18"/>
        <end position="103"/>
    </location>
</feature>
<comment type="cofactor">
    <cofactor evidence="17">
        <name>Mg(2+)</name>
        <dbReference type="ChEBI" id="CHEBI:18420"/>
    </cofactor>
    <text evidence="17">Binds 2 Mg(2+) ions per subunit.</text>
</comment>
<dbReference type="PROSITE" id="PS00182">
    <property type="entry name" value="GLNA_ADENYLATION"/>
    <property type="match status" value="1"/>
</dbReference>
<feature type="binding site" evidence="16">
    <location>
        <position position="212"/>
    </location>
    <ligand>
        <name>ATP</name>
        <dbReference type="ChEBI" id="CHEBI:30616"/>
    </ligand>
</feature>
<feature type="binding site" evidence="15">
    <location>
        <position position="333"/>
    </location>
    <ligand>
        <name>L-glutamate</name>
        <dbReference type="ChEBI" id="CHEBI:29985"/>
    </ligand>
</feature>
<protein>
    <recommendedName>
        <fullName evidence="6 22">Glutamine synthetase</fullName>
        <ecNumber evidence="22">6.3.1.2</ecNumber>
    </recommendedName>
</protein>
<evidence type="ECO:0000256" key="6">
    <source>
        <dbReference type="ARBA" id="ARBA00021364"/>
    </source>
</evidence>
<dbReference type="InterPro" id="IPR036651">
    <property type="entry name" value="Gln_synt_N_sf"/>
</dbReference>
<dbReference type="InterPro" id="IPR008147">
    <property type="entry name" value="Gln_synt_N"/>
</dbReference>
<feature type="binding site" evidence="17">
    <location>
        <position position="217"/>
    </location>
    <ligand>
        <name>Mg(2+)</name>
        <dbReference type="ChEBI" id="CHEBI:18420"/>
        <label>1</label>
    </ligand>
</feature>
<evidence type="ECO:0000256" key="18">
    <source>
        <dbReference type="PIRSR" id="PIRSR604809-50"/>
    </source>
</evidence>
<comment type="subcellular location">
    <subcellularLocation>
        <location evidence="2 21">Cytoplasm</location>
    </subcellularLocation>
</comment>
<feature type="modified residue" description="O-AMP-tyrosine" evidence="18">
    <location>
        <position position="404"/>
    </location>
</feature>
<keyword evidence="8 18" id="KW-0597">Phosphoprotein</keyword>
<feature type="binding site" evidence="15">
    <location>
        <position position="327"/>
    </location>
    <ligand>
        <name>L-glutamate</name>
        <dbReference type="ChEBI" id="CHEBI:29985"/>
    </ligand>
</feature>
<feature type="binding site" evidence="17">
    <location>
        <position position="274"/>
    </location>
    <ligand>
        <name>Mg(2+)</name>
        <dbReference type="ChEBI" id="CHEBI:18420"/>
        <label>1</label>
    </ligand>
</feature>
<reference evidence="25 26" key="1">
    <citation type="submission" date="2017-06" db="EMBL/GenBank/DDBJ databases">
        <authorList>
            <person name="Kim H.J."/>
            <person name="Triplett B.A."/>
        </authorList>
    </citation>
    <scope>NUCLEOTIDE SEQUENCE [LARGE SCALE GENOMIC DNA]</scope>
    <source>
        <strain evidence="25 26">B29T1</strain>
    </source>
</reference>
<dbReference type="SUPFAM" id="SSF55931">
    <property type="entry name" value="Glutamine synthetase/guanido kinase"/>
    <property type="match status" value="1"/>
</dbReference>
<sequence>MTLGCKTSADVIKAIRSEAVDMVDVRMTDMLGAWQHISYPAKFFEQDQIDEGLGFDGSSLRGFKEINQSDMLLMPDPTTAFIDPFLSRKTLVMIADVKDPVTGELYNRDPRGVAKKARDYLKSTGIGDTAYFGPEAEFFVFDDVRYGTGQHFAHFEVDSAEGHWNTNRDEGPNLGYKIRAKEGYFPCPPTDTLMDLRSEMALEMIKIGLTVECQHHEVATGGQCEIDMKFDELLAMADHQMKYKYVVKQTARKFGKTATFMPKPLFGDNGSGMHCHQSIWKGKTPLFADSAGYAGLSDMCRWYIGGLLKHAGAILAFAAPTTNSYRRLVPGYEAPVNLAWSLRNRSAACRIPMYSDSPKAKRVEFRCPDPSANPYYAFSAMLMAGLDGIKNKIEPGDPIDKNIYDLPPEEAALIKTVPGSLADALIELENDHEFLLEGDVFTPDLIETYIAYKRANELDPIRLRPHPHEFFMYYDC</sequence>
<dbReference type="PANTHER" id="PTHR43407">
    <property type="entry name" value="GLUTAMINE SYNTHETASE"/>
    <property type="match status" value="1"/>
</dbReference>
<evidence type="ECO:0000256" key="7">
    <source>
        <dbReference type="ARBA" id="ARBA00022490"/>
    </source>
</evidence>
<evidence type="ECO:0000256" key="20">
    <source>
        <dbReference type="RuleBase" id="RU000384"/>
    </source>
</evidence>
<dbReference type="GO" id="GO:0004356">
    <property type="term" value="F:glutamine synthetase activity"/>
    <property type="evidence" value="ECO:0007669"/>
    <property type="project" value="UniProtKB-EC"/>
</dbReference>
<feature type="binding site" evidence="16">
    <location>
        <position position="345"/>
    </location>
    <ligand>
        <name>ATP</name>
        <dbReference type="ChEBI" id="CHEBI:30616"/>
    </ligand>
</feature>
<feature type="binding site" evidence="16">
    <location>
        <begin position="276"/>
        <end position="278"/>
    </location>
    <ligand>
        <name>ATP</name>
        <dbReference type="ChEBI" id="CHEBI:30616"/>
    </ligand>
</feature>
<gene>
    <name evidence="25" type="ORF">SAMN07250955_102256</name>
</gene>
<dbReference type="OrthoDB" id="9807095at2"/>
<evidence type="ECO:0000256" key="13">
    <source>
        <dbReference type="ARBA" id="ARBA00022842"/>
    </source>
</evidence>
<evidence type="ECO:0000256" key="2">
    <source>
        <dbReference type="ARBA" id="ARBA00004496"/>
    </source>
</evidence>
<comment type="function">
    <text evidence="1">Catalyzes the ATP-dependent biosynthesis of glutamine from glutamate and ammonia.</text>
</comment>
<dbReference type="Gene3D" id="3.30.590.10">
    <property type="entry name" value="Glutamine synthetase/guanido kinase, catalytic domain"/>
    <property type="match status" value="1"/>
</dbReference>
<accession>A0A212QPX5</accession>
<dbReference type="InterPro" id="IPR001637">
    <property type="entry name" value="Gln_synth_I_adenylation_site"/>
</dbReference>
<evidence type="ECO:0000313" key="26">
    <source>
        <dbReference type="Proteomes" id="UP000197065"/>
    </source>
</evidence>
<dbReference type="InterPro" id="IPR027302">
    <property type="entry name" value="Gln_synth_N_conserv_site"/>
</dbReference>
<evidence type="ECO:0000256" key="12">
    <source>
        <dbReference type="ARBA" id="ARBA00022840"/>
    </source>
</evidence>
<dbReference type="GO" id="GO:0006542">
    <property type="term" value="P:glutamine biosynthetic process"/>
    <property type="evidence" value="ECO:0007669"/>
    <property type="project" value="InterPro"/>
</dbReference>
<dbReference type="PROSITE" id="PS51986">
    <property type="entry name" value="GS_BETA_GRASP"/>
    <property type="match status" value="1"/>
</dbReference>
<keyword evidence="9 22" id="KW-0436">Ligase</keyword>
<dbReference type="FunFam" id="3.30.590.10:FF:000001">
    <property type="entry name" value="Glutamine synthetase"/>
    <property type="match status" value="1"/>
</dbReference>
<feature type="domain" description="GS catalytic" evidence="24">
    <location>
        <begin position="110"/>
        <end position="476"/>
    </location>
</feature>
<keyword evidence="13 17" id="KW-0460">Magnesium</keyword>
<comment type="subunit">
    <text evidence="5 21">Oligomer of 12 subunits arranged in the form of two hexagons.</text>
</comment>
<feature type="binding site" evidence="15">
    <location>
        <position position="366"/>
    </location>
    <ligand>
        <name>L-glutamate</name>
        <dbReference type="ChEBI" id="CHEBI:29985"/>
    </ligand>
</feature>
<dbReference type="PROSITE" id="PS51987">
    <property type="entry name" value="GS_CATALYTIC"/>
    <property type="match status" value="1"/>
</dbReference>
<dbReference type="PROSITE" id="PS00180">
    <property type="entry name" value="GLNA_1"/>
    <property type="match status" value="1"/>
</dbReference>
<keyword evidence="12 16" id="KW-0067">ATP-binding</keyword>
<evidence type="ECO:0000259" key="24">
    <source>
        <dbReference type="PROSITE" id="PS51987"/>
    </source>
</evidence>
<dbReference type="RefSeq" id="WP_088560105.1">
    <property type="nucleotide sequence ID" value="NZ_FYEH01000002.1"/>
</dbReference>
<evidence type="ECO:0000313" key="25">
    <source>
        <dbReference type="EMBL" id="SNB61467.1"/>
    </source>
</evidence>
<dbReference type="Proteomes" id="UP000197065">
    <property type="component" value="Unassembled WGS sequence"/>
</dbReference>
<dbReference type="GO" id="GO:0016020">
    <property type="term" value="C:membrane"/>
    <property type="evidence" value="ECO:0007669"/>
    <property type="project" value="TreeGrafter"/>
</dbReference>
<evidence type="ECO:0000256" key="15">
    <source>
        <dbReference type="PIRSR" id="PIRSR604809-1"/>
    </source>
</evidence>
<evidence type="ECO:0000256" key="5">
    <source>
        <dbReference type="ARBA" id="ARBA00011354"/>
    </source>
</evidence>
<feature type="binding site" evidence="17">
    <location>
        <position position="137"/>
    </location>
    <ligand>
        <name>Mg(2+)</name>
        <dbReference type="ChEBI" id="CHEBI:18420"/>
        <label>1</label>
    </ligand>
</feature>
<evidence type="ECO:0000256" key="22">
    <source>
        <dbReference type="RuleBase" id="RU004356"/>
    </source>
</evidence>
<comment type="subunit">
    <text evidence="4">Oligomer of 12 subunits arranged in the form of two hexameric ring.</text>
</comment>
<evidence type="ECO:0000256" key="11">
    <source>
        <dbReference type="ARBA" id="ARBA00022741"/>
    </source>
</evidence>
<feature type="binding site" evidence="17">
    <location>
        <position position="364"/>
    </location>
    <ligand>
        <name>Mg(2+)</name>
        <dbReference type="ChEBI" id="CHEBI:18420"/>
        <label>1</label>
    </ligand>
</feature>
<dbReference type="InterPro" id="IPR027303">
    <property type="entry name" value="Gln_synth_gly_rich_site"/>
</dbReference>
<evidence type="ECO:0000256" key="19">
    <source>
        <dbReference type="PROSITE-ProRule" id="PRU01330"/>
    </source>
</evidence>
<feature type="binding site" evidence="15">
    <location>
        <position position="345"/>
    </location>
    <ligand>
        <name>L-glutamate</name>
        <dbReference type="ChEBI" id="CHEBI:29985"/>
    </ligand>
</feature>
<dbReference type="PANTHER" id="PTHR43407:SF1">
    <property type="entry name" value="LENGSIN"/>
    <property type="match status" value="1"/>
</dbReference>
<dbReference type="GO" id="GO:0019740">
    <property type="term" value="P:nitrogen utilization"/>
    <property type="evidence" value="ECO:0007669"/>
    <property type="project" value="TreeGrafter"/>
</dbReference>
<evidence type="ECO:0000256" key="17">
    <source>
        <dbReference type="PIRSR" id="PIRSR604809-3"/>
    </source>
</evidence>
<name>A0A212QPX5_9PROT</name>
<dbReference type="GO" id="GO:0005524">
    <property type="term" value="F:ATP binding"/>
    <property type="evidence" value="ECO:0007669"/>
    <property type="project" value="UniProtKB-KW"/>
</dbReference>
<evidence type="ECO:0000256" key="14">
    <source>
        <dbReference type="ARBA" id="ARBA00023231"/>
    </source>
</evidence>
<dbReference type="NCBIfam" id="TIGR00653">
    <property type="entry name" value="GlnA"/>
    <property type="match status" value="1"/>
</dbReference>
<comment type="similarity">
    <text evidence="3 19 20">Belongs to the glutamine synthetase family.</text>
</comment>
<keyword evidence="7 21" id="KW-0963">Cytoplasm</keyword>
<keyword evidence="26" id="KW-1185">Reference proteome</keyword>
<dbReference type="InterPro" id="IPR014746">
    <property type="entry name" value="Gln_synth/guanido_kin_cat_dom"/>
</dbReference>
<keyword evidence="11 16" id="KW-0547">Nucleotide-binding</keyword>